<dbReference type="OrthoDB" id="1433117at2759"/>
<evidence type="ECO:0000313" key="2">
    <source>
        <dbReference type="EMBL" id="RDX96327.1"/>
    </source>
</evidence>
<proteinExistence type="predicted"/>
<keyword evidence="3" id="KW-1185">Reference proteome</keyword>
<dbReference type="AlphaFoldDB" id="A0A371H0K4"/>
<accession>A0A371H0K4</accession>
<reference evidence="2" key="1">
    <citation type="submission" date="2018-05" db="EMBL/GenBank/DDBJ databases">
        <title>Draft genome of Mucuna pruriens seed.</title>
        <authorList>
            <person name="Nnadi N.E."/>
            <person name="Vos R."/>
            <person name="Hasami M.H."/>
            <person name="Devisetty U.K."/>
            <person name="Aguiy J.C."/>
        </authorList>
    </citation>
    <scope>NUCLEOTIDE SEQUENCE [LARGE SCALE GENOMIC DNA]</scope>
    <source>
        <strain evidence="2">JCA_2017</strain>
    </source>
</reference>
<feature type="compositionally biased region" description="Low complexity" evidence="1">
    <location>
        <begin position="59"/>
        <end position="71"/>
    </location>
</feature>
<protein>
    <submittedName>
        <fullName evidence="2">Uncharacterized protein</fullName>
    </submittedName>
</protein>
<feature type="region of interest" description="Disordered" evidence="1">
    <location>
        <begin position="40"/>
        <end position="71"/>
    </location>
</feature>
<name>A0A371H0K4_MUCPR</name>
<comment type="caution">
    <text evidence="2">The sequence shown here is derived from an EMBL/GenBank/DDBJ whole genome shotgun (WGS) entry which is preliminary data.</text>
</comment>
<dbReference type="Proteomes" id="UP000257109">
    <property type="component" value="Unassembled WGS sequence"/>
</dbReference>
<dbReference type="EMBL" id="QJKJ01003912">
    <property type="protein sequence ID" value="RDX96327.1"/>
    <property type="molecule type" value="Genomic_DNA"/>
</dbReference>
<sequence>MISVEIGEPSPQIVLFEPGQNEEELRANLDITAQLQAARLSTKKNNPEDRRQQADPYLGRAFQSSRGSRQGGLSFRTLRRLEGTTLLECVYPEDVL</sequence>
<feature type="non-terminal residue" evidence="2">
    <location>
        <position position="1"/>
    </location>
</feature>
<gene>
    <name evidence="2" type="ORF">CR513_21046</name>
</gene>
<evidence type="ECO:0000256" key="1">
    <source>
        <dbReference type="SAM" id="MobiDB-lite"/>
    </source>
</evidence>
<evidence type="ECO:0000313" key="3">
    <source>
        <dbReference type="Proteomes" id="UP000257109"/>
    </source>
</evidence>
<organism evidence="2 3">
    <name type="scientific">Mucuna pruriens</name>
    <name type="common">Velvet bean</name>
    <name type="synonym">Dolichos pruriens</name>
    <dbReference type="NCBI Taxonomy" id="157652"/>
    <lineage>
        <taxon>Eukaryota</taxon>
        <taxon>Viridiplantae</taxon>
        <taxon>Streptophyta</taxon>
        <taxon>Embryophyta</taxon>
        <taxon>Tracheophyta</taxon>
        <taxon>Spermatophyta</taxon>
        <taxon>Magnoliopsida</taxon>
        <taxon>eudicotyledons</taxon>
        <taxon>Gunneridae</taxon>
        <taxon>Pentapetalae</taxon>
        <taxon>rosids</taxon>
        <taxon>fabids</taxon>
        <taxon>Fabales</taxon>
        <taxon>Fabaceae</taxon>
        <taxon>Papilionoideae</taxon>
        <taxon>50 kb inversion clade</taxon>
        <taxon>NPAAA clade</taxon>
        <taxon>indigoferoid/millettioid clade</taxon>
        <taxon>Phaseoleae</taxon>
        <taxon>Mucuna</taxon>
    </lineage>
</organism>